<keyword evidence="2" id="KW-1185">Reference proteome</keyword>
<dbReference type="AlphaFoldDB" id="A0A8C0YEN0"/>
<proteinExistence type="predicted"/>
<organism evidence="1 2">
    <name type="scientific">Cyprinus carpio carpio</name>
    <dbReference type="NCBI Taxonomy" id="630221"/>
    <lineage>
        <taxon>Eukaryota</taxon>
        <taxon>Metazoa</taxon>
        <taxon>Chordata</taxon>
        <taxon>Craniata</taxon>
        <taxon>Vertebrata</taxon>
        <taxon>Euteleostomi</taxon>
        <taxon>Actinopterygii</taxon>
        <taxon>Neopterygii</taxon>
        <taxon>Teleostei</taxon>
        <taxon>Ostariophysi</taxon>
        <taxon>Cypriniformes</taxon>
        <taxon>Cyprinidae</taxon>
        <taxon>Cyprininae</taxon>
        <taxon>Cyprinus</taxon>
    </lineage>
</organism>
<protein>
    <submittedName>
        <fullName evidence="1">Uncharacterized protein</fullName>
    </submittedName>
</protein>
<reference evidence="1" key="1">
    <citation type="submission" date="2025-08" db="UniProtKB">
        <authorList>
            <consortium name="Ensembl"/>
        </authorList>
    </citation>
    <scope>IDENTIFICATION</scope>
</reference>
<name>A0A8C0YEN0_CYPCA</name>
<dbReference type="Proteomes" id="UP001108240">
    <property type="component" value="Unplaced"/>
</dbReference>
<reference evidence="1" key="2">
    <citation type="submission" date="2025-09" db="UniProtKB">
        <authorList>
            <consortium name="Ensembl"/>
        </authorList>
    </citation>
    <scope>IDENTIFICATION</scope>
</reference>
<dbReference type="Ensembl" id="ENSCCRT00000008579.2">
    <property type="protein sequence ID" value="ENSCCRP00000007810.1"/>
    <property type="gene ID" value="ENSCCRG00000004634.2"/>
</dbReference>
<evidence type="ECO:0000313" key="1">
    <source>
        <dbReference type="Ensembl" id="ENSCCRP00000007810.1"/>
    </source>
</evidence>
<accession>A0A8C0YEN0</accession>
<dbReference type="GeneTree" id="ENSGT00990000211612"/>
<sequence>VDAGFGKLIFGSGTQLHVYSSK</sequence>
<evidence type="ECO:0000313" key="2">
    <source>
        <dbReference type="Proteomes" id="UP001108240"/>
    </source>
</evidence>